<sequence length="205" mass="22217">MQTSTTASSASSQHHSCPSFQRTWTPAERDLTQQSLLDTHPQLRASAKLKSLRINLDSKPRAAFKPPFALKVPFAALALPDDEDDDDDDGPRSPAANSQKRRQARHDTAGDVVVEWVALVRRMDDRVRLAGLAAQVNLQLQRCLLLLPGRPRAGHLEPLSDGVDGVRRLAARHGHGAVRGGPEPVHRGPPPPPGLAARHGLLQGL</sequence>
<dbReference type="KEGG" id="maw:19247321"/>
<evidence type="ECO:0000256" key="1">
    <source>
        <dbReference type="SAM" id="MobiDB-lite"/>
    </source>
</evidence>
<protein>
    <submittedName>
        <fullName evidence="2">Uncharacterized protein</fullName>
    </submittedName>
</protein>
<dbReference type="Proteomes" id="UP000002499">
    <property type="component" value="Unassembled WGS sequence"/>
</dbReference>
<dbReference type="GeneID" id="19247321"/>
<feature type="compositionally biased region" description="Low complexity" evidence="1">
    <location>
        <begin position="195"/>
        <end position="205"/>
    </location>
</feature>
<reference evidence="2 3" key="1">
    <citation type="journal article" date="2011" name="PLoS Genet.">
        <title>Genome sequencing and comparative transcriptomics of the model entomopathogenic fungi Metarhizium anisopliae and M. acridum.</title>
        <authorList>
            <person name="Gao Q."/>
            <person name="Jin K."/>
            <person name="Ying S.H."/>
            <person name="Zhang Y."/>
            <person name="Xiao G."/>
            <person name="Shang Y."/>
            <person name="Duan Z."/>
            <person name="Hu X."/>
            <person name="Xie X.Q."/>
            <person name="Zhou G."/>
            <person name="Peng G."/>
            <person name="Luo Z."/>
            <person name="Huang W."/>
            <person name="Wang B."/>
            <person name="Fang W."/>
            <person name="Wang S."/>
            <person name="Zhong Y."/>
            <person name="Ma L.J."/>
            <person name="St Leger R.J."/>
            <person name="Zhao G.P."/>
            <person name="Pei Y."/>
            <person name="Feng M.G."/>
            <person name="Xia Y."/>
            <person name="Wang C."/>
        </authorList>
    </citation>
    <scope>NUCLEOTIDE SEQUENCE [LARGE SCALE GENOMIC DNA]</scope>
    <source>
        <strain evidence="2 3">CQMa 102</strain>
    </source>
</reference>
<dbReference type="EMBL" id="GL698486">
    <property type="protein sequence ID" value="EFY90894.1"/>
    <property type="molecule type" value="Genomic_DNA"/>
</dbReference>
<feature type="compositionally biased region" description="Low complexity" evidence="1">
    <location>
        <begin position="1"/>
        <end position="16"/>
    </location>
</feature>
<dbReference type="AlphaFoldDB" id="E9DZG2"/>
<feature type="compositionally biased region" description="Acidic residues" evidence="1">
    <location>
        <begin position="80"/>
        <end position="89"/>
    </location>
</feature>
<feature type="region of interest" description="Disordered" evidence="1">
    <location>
        <begin position="1"/>
        <end position="42"/>
    </location>
</feature>
<keyword evidence="3" id="KW-1185">Reference proteome</keyword>
<organism evidence="3">
    <name type="scientific">Metarhizium acridum (strain CQMa 102)</name>
    <dbReference type="NCBI Taxonomy" id="655827"/>
    <lineage>
        <taxon>Eukaryota</taxon>
        <taxon>Fungi</taxon>
        <taxon>Dikarya</taxon>
        <taxon>Ascomycota</taxon>
        <taxon>Pezizomycotina</taxon>
        <taxon>Sordariomycetes</taxon>
        <taxon>Hypocreomycetidae</taxon>
        <taxon>Hypocreales</taxon>
        <taxon>Clavicipitaceae</taxon>
        <taxon>Metarhizium</taxon>
    </lineage>
</organism>
<feature type="region of interest" description="Disordered" evidence="1">
    <location>
        <begin position="79"/>
        <end position="107"/>
    </location>
</feature>
<feature type="region of interest" description="Disordered" evidence="1">
    <location>
        <begin position="175"/>
        <end position="205"/>
    </location>
</feature>
<name>E9DZG2_METAQ</name>
<dbReference type="HOGENOM" id="CLU_1337787_0_0_1"/>
<gene>
    <name evidence="2" type="ORF">MAC_03010</name>
</gene>
<evidence type="ECO:0000313" key="3">
    <source>
        <dbReference type="Proteomes" id="UP000002499"/>
    </source>
</evidence>
<accession>E9DZG2</accession>
<dbReference type="OrthoDB" id="1911848at2759"/>
<proteinExistence type="predicted"/>
<dbReference type="InParanoid" id="E9DZG2"/>
<evidence type="ECO:0000313" key="2">
    <source>
        <dbReference type="EMBL" id="EFY90894.1"/>
    </source>
</evidence>